<protein>
    <recommendedName>
        <fullName evidence="4">NnrS family protein</fullName>
    </recommendedName>
</protein>
<sequence length="361" mass="38110">MRVPLRLLLALPAFAALLCGVLSGLARLGLPVGAAFAQLIGAHGALMTGAFFGTLIGLERAVALGRQWPYLAPLCSGLAGLVLIAQGAVLIAALLMSAAAGVLCIACCGLWRRQRVAHLATLGAAALCWLIGNLAWALSDSFLFVVPLWAAFLILTIAAERLELSRLVPTPPRARQVFGAIVAGLMLSATLAAWPDAQLDLALRIFAASMLALAVWLLRYDIARRTLHTPGLTRYMAICLLSAYAWLALAGVLGLFGALQLGQPLRDAALHALLLGFVFAMVFGHAPVILPALSRLRMRWHAGLYLPLAFLHLSLLLRLSAGLSGNFSLRQDAAIGNALALLSFGLGVIACLYAGRVRPPN</sequence>
<feature type="transmembrane region" description="Helical" evidence="1">
    <location>
        <begin position="302"/>
        <end position="321"/>
    </location>
</feature>
<feature type="transmembrane region" description="Helical" evidence="1">
    <location>
        <begin position="268"/>
        <end position="290"/>
    </location>
</feature>
<evidence type="ECO:0000313" key="2">
    <source>
        <dbReference type="EMBL" id="MEN3066890.1"/>
    </source>
</evidence>
<feature type="transmembrane region" description="Helical" evidence="1">
    <location>
        <begin position="91"/>
        <end position="111"/>
    </location>
</feature>
<keyword evidence="3" id="KW-1185">Reference proteome</keyword>
<proteinExistence type="predicted"/>
<feature type="transmembrane region" description="Helical" evidence="1">
    <location>
        <begin position="232"/>
        <end position="256"/>
    </location>
</feature>
<evidence type="ECO:0008006" key="4">
    <source>
        <dbReference type="Google" id="ProtNLM"/>
    </source>
</evidence>
<feature type="transmembrane region" description="Helical" evidence="1">
    <location>
        <begin position="116"/>
        <end position="136"/>
    </location>
</feature>
<name>A0ABU9YT40_9RHOO</name>
<evidence type="ECO:0000313" key="3">
    <source>
        <dbReference type="Proteomes" id="UP001410394"/>
    </source>
</evidence>
<feature type="transmembrane region" description="Helical" evidence="1">
    <location>
        <begin position="33"/>
        <end position="56"/>
    </location>
</feature>
<dbReference type="RefSeq" id="WP_345917660.1">
    <property type="nucleotide sequence ID" value="NZ_JBDIVE010000001.1"/>
</dbReference>
<feature type="transmembrane region" description="Helical" evidence="1">
    <location>
        <begin position="68"/>
        <end position="85"/>
    </location>
</feature>
<gene>
    <name evidence="2" type="ORF">ABDB84_00280</name>
</gene>
<organism evidence="2 3">
    <name type="scientific">Uliginosibacterium sediminicola</name>
    <dbReference type="NCBI Taxonomy" id="2024550"/>
    <lineage>
        <taxon>Bacteria</taxon>
        <taxon>Pseudomonadati</taxon>
        <taxon>Pseudomonadota</taxon>
        <taxon>Betaproteobacteria</taxon>
        <taxon>Rhodocyclales</taxon>
        <taxon>Zoogloeaceae</taxon>
        <taxon>Uliginosibacterium</taxon>
    </lineage>
</organism>
<dbReference type="Proteomes" id="UP001410394">
    <property type="component" value="Unassembled WGS sequence"/>
</dbReference>
<reference evidence="2 3" key="1">
    <citation type="journal article" date="2018" name="Int. J. Syst. Evol. Microbiol.">
        <title>Uliginosibacterium sediminicola sp. nov., isolated from freshwater sediment.</title>
        <authorList>
            <person name="Hwang W.M."/>
            <person name="Kim S.M."/>
            <person name="Kang K."/>
            <person name="Ahn T.Y."/>
        </authorList>
    </citation>
    <scope>NUCLEOTIDE SEQUENCE [LARGE SCALE GENOMIC DNA]</scope>
    <source>
        <strain evidence="2 3">M1-21</strain>
    </source>
</reference>
<feature type="transmembrane region" description="Helical" evidence="1">
    <location>
        <begin position="201"/>
        <end position="220"/>
    </location>
</feature>
<comment type="caution">
    <text evidence="2">The sequence shown here is derived from an EMBL/GenBank/DDBJ whole genome shotgun (WGS) entry which is preliminary data.</text>
</comment>
<feature type="transmembrane region" description="Helical" evidence="1">
    <location>
        <begin position="142"/>
        <end position="162"/>
    </location>
</feature>
<dbReference type="EMBL" id="JBDIVE010000001">
    <property type="protein sequence ID" value="MEN3066890.1"/>
    <property type="molecule type" value="Genomic_DNA"/>
</dbReference>
<feature type="transmembrane region" description="Helical" evidence="1">
    <location>
        <begin position="174"/>
        <end position="195"/>
    </location>
</feature>
<keyword evidence="1" id="KW-0812">Transmembrane</keyword>
<evidence type="ECO:0000256" key="1">
    <source>
        <dbReference type="SAM" id="Phobius"/>
    </source>
</evidence>
<feature type="transmembrane region" description="Helical" evidence="1">
    <location>
        <begin position="333"/>
        <end position="355"/>
    </location>
</feature>
<accession>A0ABU9YT40</accession>
<keyword evidence="1" id="KW-0472">Membrane</keyword>
<keyword evidence="1" id="KW-1133">Transmembrane helix</keyword>